<proteinExistence type="predicted"/>
<organism evidence="2 3">
    <name type="scientific">Gracilibacillus xinjiangensis</name>
    <dbReference type="NCBI Taxonomy" id="1193282"/>
    <lineage>
        <taxon>Bacteria</taxon>
        <taxon>Bacillati</taxon>
        <taxon>Bacillota</taxon>
        <taxon>Bacilli</taxon>
        <taxon>Bacillales</taxon>
        <taxon>Bacillaceae</taxon>
        <taxon>Gracilibacillus</taxon>
    </lineage>
</organism>
<protein>
    <submittedName>
        <fullName evidence="2">Uncharacterized protein</fullName>
    </submittedName>
</protein>
<keyword evidence="1" id="KW-0472">Membrane</keyword>
<feature type="transmembrane region" description="Helical" evidence="1">
    <location>
        <begin position="33"/>
        <end position="54"/>
    </location>
</feature>
<evidence type="ECO:0000313" key="2">
    <source>
        <dbReference type="EMBL" id="MFC4403446.1"/>
    </source>
</evidence>
<gene>
    <name evidence="2" type="ORF">ACFOY7_10175</name>
</gene>
<comment type="caution">
    <text evidence="2">The sequence shown here is derived from an EMBL/GenBank/DDBJ whole genome shotgun (WGS) entry which is preliminary data.</text>
</comment>
<dbReference type="Proteomes" id="UP001595882">
    <property type="component" value="Unassembled WGS sequence"/>
</dbReference>
<dbReference type="RefSeq" id="WP_390251936.1">
    <property type="nucleotide sequence ID" value="NZ_JBHSDT010000004.1"/>
</dbReference>
<keyword evidence="3" id="KW-1185">Reference proteome</keyword>
<name>A0ABV8WUC2_9BACI</name>
<keyword evidence="1" id="KW-1133">Transmembrane helix</keyword>
<evidence type="ECO:0000313" key="3">
    <source>
        <dbReference type="Proteomes" id="UP001595882"/>
    </source>
</evidence>
<dbReference type="EMBL" id="JBHSDT010000004">
    <property type="protein sequence ID" value="MFC4403446.1"/>
    <property type="molecule type" value="Genomic_DNA"/>
</dbReference>
<evidence type="ECO:0000256" key="1">
    <source>
        <dbReference type="SAM" id="Phobius"/>
    </source>
</evidence>
<sequence>MNKKEKVWGLIILMIVLLGYLIPYTLLSDVVKWYGSFLLWTILAVLIILANYFLTKDWGDKK</sequence>
<reference evidence="3" key="1">
    <citation type="journal article" date="2019" name="Int. J. Syst. Evol. Microbiol.">
        <title>The Global Catalogue of Microorganisms (GCM) 10K type strain sequencing project: providing services to taxonomists for standard genome sequencing and annotation.</title>
        <authorList>
            <consortium name="The Broad Institute Genomics Platform"/>
            <consortium name="The Broad Institute Genome Sequencing Center for Infectious Disease"/>
            <person name="Wu L."/>
            <person name="Ma J."/>
        </authorList>
    </citation>
    <scope>NUCLEOTIDE SEQUENCE [LARGE SCALE GENOMIC DNA]</scope>
    <source>
        <strain evidence="3">CCUG 37865</strain>
    </source>
</reference>
<feature type="transmembrane region" description="Helical" evidence="1">
    <location>
        <begin position="7"/>
        <end position="27"/>
    </location>
</feature>
<keyword evidence="1" id="KW-0812">Transmembrane</keyword>
<accession>A0ABV8WUC2</accession>